<evidence type="ECO:0000256" key="2">
    <source>
        <dbReference type="SAM" id="SignalP"/>
    </source>
</evidence>
<sequence length="199" mass="22322">MKKIFSILLLIVGFSFFAVNSSAEEKMVFDSTDNYLGGCQLTNKSEWELKEDLDIAKFQLWYRWDDGETTLPVTVKKDGEKFAEFAAERAACDPYQKMWCNADYQINKLFSKGSYAVEIKDSRMCLKPGGTGTVRLYSGETVKKDEPTPTKEVQPTAFVPAKSTTTCSCNQNQTTIIVTAVVSSIITSLLVSMLMKKIR</sequence>
<protein>
    <submittedName>
        <fullName evidence="3">Uncharacterized protein</fullName>
    </submittedName>
</protein>
<accession>A0A0G0IMX4</accession>
<evidence type="ECO:0000313" key="3">
    <source>
        <dbReference type="EMBL" id="KKQ25554.1"/>
    </source>
</evidence>
<name>A0A0G0IMX4_9BACT</name>
<evidence type="ECO:0000256" key="1">
    <source>
        <dbReference type="SAM" id="Phobius"/>
    </source>
</evidence>
<dbReference type="AlphaFoldDB" id="A0A0G0IMX4"/>
<organism evidence="3 4">
    <name type="scientific">Candidatus Roizmanbacteria bacterium GW2011_GWC2_37_13</name>
    <dbReference type="NCBI Taxonomy" id="1618486"/>
    <lineage>
        <taxon>Bacteria</taxon>
        <taxon>Candidatus Roizmaniibacteriota</taxon>
    </lineage>
</organism>
<dbReference type="Proteomes" id="UP000034917">
    <property type="component" value="Unassembled WGS sequence"/>
</dbReference>
<keyword evidence="1" id="KW-0472">Membrane</keyword>
<reference evidence="3 4" key="1">
    <citation type="journal article" date="2015" name="Nature">
        <title>rRNA introns, odd ribosomes, and small enigmatic genomes across a large radiation of phyla.</title>
        <authorList>
            <person name="Brown C.T."/>
            <person name="Hug L.A."/>
            <person name="Thomas B.C."/>
            <person name="Sharon I."/>
            <person name="Castelle C.J."/>
            <person name="Singh A."/>
            <person name="Wilkins M.J."/>
            <person name="Williams K.H."/>
            <person name="Banfield J.F."/>
        </authorList>
    </citation>
    <scope>NUCLEOTIDE SEQUENCE [LARGE SCALE GENOMIC DNA]</scope>
</reference>
<proteinExistence type="predicted"/>
<comment type="caution">
    <text evidence="3">The sequence shown here is derived from an EMBL/GenBank/DDBJ whole genome shotgun (WGS) entry which is preliminary data.</text>
</comment>
<keyword evidence="1" id="KW-0812">Transmembrane</keyword>
<feature type="chain" id="PRO_5002532788" evidence="2">
    <location>
        <begin position="24"/>
        <end position="199"/>
    </location>
</feature>
<dbReference type="EMBL" id="LBSV01000007">
    <property type="protein sequence ID" value="KKQ25554.1"/>
    <property type="molecule type" value="Genomic_DNA"/>
</dbReference>
<keyword evidence="2" id="KW-0732">Signal</keyword>
<evidence type="ECO:0000313" key="4">
    <source>
        <dbReference type="Proteomes" id="UP000034917"/>
    </source>
</evidence>
<gene>
    <name evidence="3" type="ORF">US40_C0007G0053</name>
</gene>
<feature type="transmembrane region" description="Helical" evidence="1">
    <location>
        <begin position="176"/>
        <end position="195"/>
    </location>
</feature>
<keyword evidence="1" id="KW-1133">Transmembrane helix</keyword>
<feature type="signal peptide" evidence="2">
    <location>
        <begin position="1"/>
        <end position="23"/>
    </location>
</feature>